<feature type="signal peptide" evidence="4">
    <location>
        <begin position="1"/>
        <end position="27"/>
    </location>
</feature>
<dbReference type="EMBL" id="CM035412">
    <property type="protein sequence ID" value="KAH7433140.1"/>
    <property type="molecule type" value="Genomic_DNA"/>
</dbReference>
<proteinExistence type="predicted"/>
<dbReference type="EMBL" id="CM035412">
    <property type="protein sequence ID" value="KAH7433142.1"/>
    <property type="molecule type" value="Genomic_DNA"/>
</dbReference>
<feature type="transmembrane region" description="Helical" evidence="3">
    <location>
        <begin position="383"/>
        <end position="403"/>
    </location>
</feature>
<dbReference type="PANTHER" id="PTHR34360:SF1">
    <property type="entry name" value="OS08G0519400 PROTEIN"/>
    <property type="match status" value="1"/>
</dbReference>
<evidence type="ECO:0000313" key="5">
    <source>
        <dbReference type="EMBL" id="KAH7433140.1"/>
    </source>
</evidence>
<reference evidence="5" key="1">
    <citation type="submission" date="2021-08" db="EMBL/GenBank/DDBJ databases">
        <title>WGS assembly of Ceratopteris richardii.</title>
        <authorList>
            <person name="Marchant D.B."/>
            <person name="Chen G."/>
            <person name="Jenkins J."/>
            <person name="Shu S."/>
            <person name="Leebens-Mack J."/>
            <person name="Grimwood J."/>
            <person name="Schmutz J."/>
            <person name="Soltis P."/>
            <person name="Soltis D."/>
            <person name="Chen Z.-H."/>
        </authorList>
    </citation>
    <scope>NUCLEOTIDE SEQUENCE</scope>
    <source>
        <strain evidence="5">Whitten #5841</strain>
        <tissue evidence="5">Leaf</tissue>
    </source>
</reference>
<keyword evidence="6" id="KW-1185">Reference proteome</keyword>
<feature type="region of interest" description="Disordered" evidence="2">
    <location>
        <begin position="410"/>
        <end position="438"/>
    </location>
</feature>
<dbReference type="Gene3D" id="1.20.120.20">
    <property type="entry name" value="Apolipoprotein"/>
    <property type="match status" value="1"/>
</dbReference>
<keyword evidence="3" id="KW-0812">Transmembrane</keyword>
<dbReference type="SUPFAM" id="SSF58113">
    <property type="entry name" value="Apolipoprotein A-I"/>
    <property type="match status" value="1"/>
</dbReference>
<gene>
    <name evidence="5" type="ORF">KP509_07G056200</name>
</gene>
<evidence type="ECO:0000256" key="1">
    <source>
        <dbReference type="SAM" id="Coils"/>
    </source>
</evidence>
<evidence type="ECO:0000256" key="4">
    <source>
        <dbReference type="SAM" id="SignalP"/>
    </source>
</evidence>
<dbReference type="Gene3D" id="1.10.287.1490">
    <property type="match status" value="1"/>
</dbReference>
<keyword evidence="3" id="KW-1133">Transmembrane helix</keyword>
<keyword evidence="3" id="KW-0472">Membrane</keyword>
<sequence length="438" mass="49294">MAEFRFVVIVLVSLLLPIFLASSSVRADSELHSDGLDFPTPPKQPDAALLLELQNLKKQFQDLEEVSIQKDVVIHEKEKIIRSLQSELEGLKEKESLQYDNALNELGSKISQLEDDLKRTEQDLQDSTSKAKTLEAAQSLQSSKIKQLEKLVSEQKREITKAEKALRAAESTLVRVQAEVVAKDKELQKVHGGWLPPWTSIKLAELQTSATEQWSKYCQPLVDTTIKKGSEKISGVQKWAKPHVENLKVHVQNNWGPTVKRSAESVSATFSPHFETAKLRVIEGYQASKDFISPHLKNVQDVTGPHIQAARETCKPYIEEAASFLRPYYKQAQTYTKPYTDAVSQGYRNFLTSATTYHSQLQVSMKGKMEKVEFLAPLASSELVWFLSAALLVLPALFTYMFLSSALGPSKKPVRTTKNHHRHGGHHKKAKRAKQVDI</sequence>
<feature type="chain" id="PRO_5036275931" evidence="4">
    <location>
        <begin position="28"/>
        <end position="438"/>
    </location>
</feature>
<name>A0A8T2UF46_CERRI</name>
<keyword evidence="4" id="KW-0732">Signal</keyword>
<feature type="coiled-coil region" evidence="1">
    <location>
        <begin position="46"/>
        <end position="179"/>
    </location>
</feature>
<dbReference type="PANTHER" id="PTHR34360">
    <property type="entry name" value="OS08G0519400 PROTEIN"/>
    <property type="match status" value="1"/>
</dbReference>
<protein>
    <submittedName>
        <fullName evidence="5">Uncharacterized protein</fullName>
    </submittedName>
</protein>
<dbReference type="AlphaFoldDB" id="A0A8T2UF46"/>
<dbReference type="OMA" id="VNANHGH"/>
<keyword evidence="1" id="KW-0175">Coiled coil</keyword>
<organism evidence="5 6">
    <name type="scientific">Ceratopteris richardii</name>
    <name type="common">Triangle waterfern</name>
    <dbReference type="NCBI Taxonomy" id="49495"/>
    <lineage>
        <taxon>Eukaryota</taxon>
        <taxon>Viridiplantae</taxon>
        <taxon>Streptophyta</taxon>
        <taxon>Embryophyta</taxon>
        <taxon>Tracheophyta</taxon>
        <taxon>Polypodiopsida</taxon>
        <taxon>Polypodiidae</taxon>
        <taxon>Polypodiales</taxon>
        <taxon>Pteridineae</taxon>
        <taxon>Pteridaceae</taxon>
        <taxon>Parkerioideae</taxon>
        <taxon>Ceratopteris</taxon>
    </lineage>
</organism>
<accession>A0A8T2UF46</accession>
<evidence type="ECO:0000313" key="6">
    <source>
        <dbReference type="Proteomes" id="UP000825935"/>
    </source>
</evidence>
<feature type="compositionally biased region" description="Basic residues" evidence="2">
    <location>
        <begin position="412"/>
        <end position="438"/>
    </location>
</feature>
<comment type="caution">
    <text evidence="5">The sequence shown here is derived from an EMBL/GenBank/DDBJ whole genome shotgun (WGS) entry which is preliminary data.</text>
</comment>
<evidence type="ECO:0000256" key="2">
    <source>
        <dbReference type="SAM" id="MobiDB-lite"/>
    </source>
</evidence>
<dbReference type="OrthoDB" id="2017695at2759"/>
<dbReference type="Proteomes" id="UP000825935">
    <property type="component" value="Chromosome 7"/>
</dbReference>
<evidence type="ECO:0000256" key="3">
    <source>
        <dbReference type="SAM" id="Phobius"/>
    </source>
</evidence>